<evidence type="ECO:0000313" key="6">
    <source>
        <dbReference type="Proteomes" id="UP000078240"/>
    </source>
</evidence>
<dbReference type="InterPro" id="IPR052416">
    <property type="entry name" value="GTF3C_component"/>
</dbReference>
<gene>
    <name evidence="5" type="ORF">VFPBJ_10871</name>
</gene>
<dbReference type="Proteomes" id="UP000078240">
    <property type="component" value="Unassembled WGS sequence"/>
</dbReference>
<evidence type="ECO:0000313" key="5">
    <source>
        <dbReference type="EMBL" id="OAQ69496.1"/>
    </source>
</evidence>
<reference evidence="5 6" key="1">
    <citation type="submission" date="2016-01" db="EMBL/GenBank/DDBJ databases">
        <title>Biosynthesis of antibiotic leucinostatins and their inhibition on Phytophthora in bio-control Purpureocillium lilacinum.</title>
        <authorList>
            <person name="Wang G."/>
            <person name="Liu Z."/>
            <person name="Lin R."/>
            <person name="Li E."/>
            <person name="Mao Z."/>
            <person name="Ling J."/>
            <person name="Yin W."/>
            <person name="Xie B."/>
        </authorList>
    </citation>
    <scope>NUCLEOTIDE SEQUENCE [LARGE SCALE GENOMIC DNA]</scope>
    <source>
        <strain evidence="5">PLBJ-1</strain>
    </source>
</reference>
<dbReference type="PANTHER" id="PTHR15052:SF2">
    <property type="entry name" value="GENERAL TRANSCRIPTION FACTOR 3C POLYPEPTIDE 2"/>
    <property type="match status" value="1"/>
</dbReference>
<evidence type="ECO:0000256" key="1">
    <source>
        <dbReference type="ARBA" id="ARBA00004123"/>
    </source>
</evidence>
<accession>A0A179FV09</accession>
<dbReference type="InterPro" id="IPR036322">
    <property type="entry name" value="WD40_repeat_dom_sf"/>
</dbReference>
<feature type="region of interest" description="Disordered" evidence="4">
    <location>
        <begin position="1"/>
        <end position="130"/>
    </location>
</feature>
<dbReference type="InterPro" id="IPR001680">
    <property type="entry name" value="WD40_rpt"/>
</dbReference>
<proteinExistence type="predicted"/>
<organism evidence="5 6">
    <name type="scientific">Purpureocillium lilacinum</name>
    <name type="common">Paecilomyces lilacinus</name>
    <dbReference type="NCBI Taxonomy" id="33203"/>
    <lineage>
        <taxon>Eukaryota</taxon>
        <taxon>Fungi</taxon>
        <taxon>Dikarya</taxon>
        <taxon>Ascomycota</taxon>
        <taxon>Pezizomycotina</taxon>
        <taxon>Sordariomycetes</taxon>
        <taxon>Hypocreomycetidae</taxon>
        <taxon>Hypocreales</taxon>
        <taxon>Ophiocordycipitaceae</taxon>
        <taxon>Purpureocillium</taxon>
    </lineage>
</organism>
<dbReference type="InterPro" id="IPR015943">
    <property type="entry name" value="WD40/YVTN_repeat-like_dom_sf"/>
</dbReference>
<sequence>MRTRTSNRQKRYTVEKYDFESSSDEVAAATPSRRRRKDADEQDANFDDTAADDQAPDDDDDDAVDASDDDGMAIDEDDDDDASDVPKGRRRAPAVPAARKPPRRSGPGKSGGGASLASAQYRDVEPVPPDSHAVKTYSGPYERGVRGQSLIQVWFGPAKDAVHTTQRLLDRWIPWPVLPPKVLDDEDLKRLPERGVWAPGCFDRQFELGKAWSERWKSALGEDAPHTRTLSAEEAIPFQPPKGSLPVFVGPYPDQTEMKFAPGDAFVISQNGISFEDDQHEAKVPSGWMLDTGGVIVGMDWAPRRDESTPQVLALAVIPRADHDMYDYEEEHQEPGFERHGTVQLWEFRGERIGEAGMMRPLVTAPRLQRTLCLDCGRARRVKWSPGCENLLAILCGDGSIRVLEVEGEGDGSYECVKTPIAVLRMVDEQGVKATAMDWVSVNRLVAGYTDGSVALWSIHPTRLLSRHPVHHSDVIALSTGYPSQPYLVASLPVGGSAKLVDLRCPSYETTEVQINAVNTEPNMLAWSDHLQGFFSTYPSANALNTMVGFMFHRHFPLVRRIFTAECFPSCLAVGKTHPFLLVGTTDGSLWALNPQCELFKARRPPTDRIRLLQHQHRPAEHFPPDSPASSRGAARIVQGFAMEKNSHGTETRGPPKKGKKAKKGEDGDEGGGDDEPNALMDPSRAVVHELGTHVAVVEWNPNEGYGCWAAAALGSGLVRVMDLGLENVAVDE</sequence>
<feature type="region of interest" description="Disordered" evidence="4">
    <location>
        <begin position="643"/>
        <end position="681"/>
    </location>
</feature>
<dbReference type="SUPFAM" id="SSF50978">
    <property type="entry name" value="WD40 repeat-like"/>
    <property type="match status" value="1"/>
</dbReference>
<feature type="compositionally biased region" description="Acidic residues" evidence="4">
    <location>
        <begin position="667"/>
        <end position="677"/>
    </location>
</feature>
<dbReference type="SMART" id="SM00320">
    <property type="entry name" value="WD40"/>
    <property type="match status" value="3"/>
</dbReference>
<dbReference type="GO" id="GO:0000127">
    <property type="term" value="C:transcription factor TFIIIC complex"/>
    <property type="evidence" value="ECO:0007669"/>
    <property type="project" value="TreeGrafter"/>
</dbReference>
<dbReference type="PANTHER" id="PTHR15052">
    <property type="entry name" value="RNA POLYMERASE III TRANSCRIPTION INITIATION FACTOR COMPLEX SUBUNIT"/>
    <property type="match status" value="1"/>
</dbReference>
<dbReference type="GO" id="GO:0006383">
    <property type="term" value="P:transcription by RNA polymerase III"/>
    <property type="evidence" value="ECO:0007669"/>
    <property type="project" value="TreeGrafter"/>
</dbReference>
<dbReference type="GO" id="GO:0005634">
    <property type="term" value="C:nucleus"/>
    <property type="evidence" value="ECO:0007669"/>
    <property type="project" value="UniProtKB-SubCell"/>
</dbReference>
<comment type="caution">
    <text evidence="5">The sequence shown here is derived from an EMBL/GenBank/DDBJ whole genome shotgun (WGS) entry which is preliminary data.</text>
</comment>
<evidence type="ECO:0000256" key="4">
    <source>
        <dbReference type="SAM" id="MobiDB-lite"/>
    </source>
</evidence>
<dbReference type="EMBL" id="LSBH01000011">
    <property type="protein sequence ID" value="OAQ69496.1"/>
    <property type="molecule type" value="Genomic_DNA"/>
</dbReference>
<keyword evidence="2" id="KW-0804">Transcription</keyword>
<evidence type="ECO:0000256" key="2">
    <source>
        <dbReference type="ARBA" id="ARBA00023163"/>
    </source>
</evidence>
<dbReference type="AlphaFoldDB" id="A0A179FV09"/>
<feature type="compositionally biased region" description="Basic residues" evidence="4">
    <location>
        <begin position="1"/>
        <end position="11"/>
    </location>
</feature>
<protein>
    <submittedName>
        <fullName evidence="5">Transcription factor TFIIIC complex subunit TfC6</fullName>
    </submittedName>
</protein>
<evidence type="ECO:0000256" key="3">
    <source>
        <dbReference type="ARBA" id="ARBA00023242"/>
    </source>
</evidence>
<feature type="compositionally biased region" description="Acidic residues" evidence="4">
    <location>
        <begin position="40"/>
        <end position="83"/>
    </location>
</feature>
<comment type="subcellular location">
    <subcellularLocation>
        <location evidence="1">Nucleus</location>
    </subcellularLocation>
</comment>
<name>A0A179FV09_PURLI</name>
<dbReference type="Gene3D" id="2.130.10.10">
    <property type="entry name" value="YVTN repeat-like/Quinoprotein amine dehydrogenase"/>
    <property type="match status" value="1"/>
</dbReference>
<keyword evidence="3" id="KW-0539">Nucleus</keyword>